<evidence type="ECO:0000313" key="2">
    <source>
        <dbReference type="Proteomes" id="UP001433508"/>
    </source>
</evidence>
<sequence>MGKRQCLFLVSSFASKSRAIKPGLSFSRSLSSATVSKSGLSTSLSYSASGRPRIVPVAQSFITKSTKSSSRSVYSAPKLENQDDYLENGIPPLMSKETFKLSWVDYQEYLAKELTKRTQDTRFSSMTPFNIVVATALHADQAALFNFASLTHNNHFFFDSLRGVDAPAETTQPLQAVYDAIEDSFTNIEEFKTHMSGIAEAMCGNGYVWLLQNPKKKLYVAATYNAGTPYGVEHAQDFDFNSPFSRSRLTNVAQRQRQLLDREDAIEGKPMPLLCINVWQHMYLNDYGFDGKAQYFENWWNSIDWLKVEARLNAVSATAFRARDRQLL</sequence>
<dbReference type="EMBL" id="MU971361">
    <property type="protein sequence ID" value="KAK9238054.1"/>
    <property type="molecule type" value="Genomic_DNA"/>
</dbReference>
<organism evidence="1 2">
    <name type="scientific">Lipomyces kononenkoae</name>
    <name type="common">Yeast</name>
    <dbReference type="NCBI Taxonomy" id="34357"/>
    <lineage>
        <taxon>Eukaryota</taxon>
        <taxon>Fungi</taxon>
        <taxon>Dikarya</taxon>
        <taxon>Ascomycota</taxon>
        <taxon>Saccharomycotina</taxon>
        <taxon>Lipomycetes</taxon>
        <taxon>Lipomycetales</taxon>
        <taxon>Lipomycetaceae</taxon>
        <taxon>Lipomyces</taxon>
    </lineage>
</organism>
<name>A0ACC3T2A0_LIPKO</name>
<accession>A0ACC3T2A0</accession>
<reference evidence="2" key="1">
    <citation type="journal article" date="2024" name="Front. Bioeng. Biotechnol.">
        <title>Genome-scale model development and genomic sequencing of the oleaginous clade Lipomyces.</title>
        <authorList>
            <person name="Czajka J.J."/>
            <person name="Han Y."/>
            <person name="Kim J."/>
            <person name="Mondo S.J."/>
            <person name="Hofstad B.A."/>
            <person name="Robles A."/>
            <person name="Haridas S."/>
            <person name="Riley R."/>
            <person name="LaButti K."/>
            <person name="Pangilinan J."/>
            <person name="Andreopoulos W."/>
            <person name="Lipzen A."/>
            <person name="Yan J."/>
            <person name="Wang M."/>
            <person name="Ng V."/>
            <person name="Grigoriev I.V."/>
            <person name="Spatafora J.W."/>
            <person name="Magnuson J.K."/>
            <person name="Baker S.E."/>
            <person name="Pomraning K.R."/>
        </authorList>
    </citation>
    <scope>NUCLEOTIDE SEQUENCE [LARGE SCALE GENOMIC DNA]</scope>
    <source>
        <strain evidence="2">CBS 7786</strain>
    </source>
</reference>
<keyword evidence="2" id="KW-1185">Reference proteome</keyword>
<dbReference type="Proteomes" id="UP001433508">
    <property type="component" value="Unassembled WGS sequence"/>
</dbReference>
<evidence type="ECO:0000313" key="1">
    <source>
        <dbReference type="EMBL" id="KAK9238054.1"/>
    </source>
</evidence>
<proteinExistence type="predicted"/>
<gene>
    <name evidence="1" type="ORF">V1525DRAFT_402311</name>
</gene>
<comment type="caution">
    <text evidence="1">The sequence shown here is derived from an EMBL/GenBank/DDBJ whole genome shotgun (WGS) entry which is preliminary data.</text>
</comment>
<protein>
    <submittedName>
        <fullName evidence="1">Manganese/iron superoxide dismutase</fullName>
    </submittedName>
</protein>